<dbReference type="SUPFAM" id="SSF103473">
    <property type="entry name" value="MFS general substrate transporter"/>
    <property type="match status" value="1"/>
</dbReference>
<dbReference type="PROSITE" id="PS50850">
    <property type="entry name" value="MFS"/>
    <property type="match status" value="1"/>
</dbReference>
<dbReference type="EMBL" id="JAGEPF010000046">
    <property type="protein sequence ID" value="MBO2465479.1"/>
    <property type="molecule type" value="Genomic_DNA"/>
</dbReference>
<comment type="subcellular location">
    <subcellularLocation>
        <location evidence="1">Cell membrane</location>
        <topology evidence="1">Multi-pass membrane protein</topology>
    </subcellularLocation>
</comment>
<evidence type="ECO:0000256" key="5">
    <source>
        <dbReference type="ARBA" id="ARBA00023136"/>
    </source>
</evidence>
<comment type="caution">
    <text evidence="9">The sequence shown here is derived from an EMBL/GenBank/DDBJ whole genome shotgun (WGS) entry which is preliminary data.</text>
</comment>
<proteinExistence type="predicted"/>
<reference evidence="9 10" key="1">
    <citation type="submission" date="2021-03" db="EMBL/GenBank/DDBJ databases">
        <title>Actinomadura violae sp. nov., isolated from lichen in Thailand.</title>
        <authorList>
            <person name="Kanchanasin P."/>
            <person name="Saeng-In P."/>
            <person name="Phongsopitanun W."/>
            <person name="Yuki M."/>
            <person name="Kudo T."/>
            <person name="Ohkuma M."/>
            <person name="Tanasupawat S."/>
        </authorList>
    </citation>
    <scope>NUCLEOTIDE SEQUENCE [LARGE SCALE GENOMIC DNA]</scope>
    <source>
        <strain evidence="9 10">LCR2-06</strain>
    </source>
</reference>
<gene>
    <name evidence="9" type="ORF">J4709_48755</name>
</gene>
<dbReference type="PANTHER" id="PTHR43124:SF3">
    <property type="entry name" value="CHLORAMPHENICOL EFFLUX PUMP RV0191"/>
    <property type="match status" value="1"/>
</dbReference>
<feature type="region of interest" description="Disordered" evidence="6">
    <location>
        <begin position="215"/>
        <end position="240"/>
    </location>
</feature>
<keyword evidence="4 7" id="KW-1133">Transmembrane helix</keyword>
<evidence type="ECO:0000259" key="8">
    <source>
        <dbReference type="PROSITE" id="PS50850"/>
    </source>
</evidence>
<feature type="domain" description="Major facilitator superfamily (MFS) profile" evidence="8">
    <location>
        <begin position="20"/>
        <end position="240"/>
    </location>
</feature>
<keyword evidence="10" id="KW-1185">Reference proteome</keyword>
<dbReference type="InterPro" id="IPR036259">
    <property type="entry name" value="MFS_trans_sf"/>
</dbReference>
<evidence type="ECO:0000256" key="4">
    <source>
        <dbReference type="ARBA" id="ARBA00022989"/>
    </source>
</evidence>
<feature type="transmembrane region" description="Helical" evidence="7">
    <location>
        <begin position="148"/>
        <end position="168"/>
    </location>
</feature>
<feature type="transmembrane region" description="Helical" evidence="7">
    <location>
        <begin position="61"/>
        <end position="86"/>
    </location>
</feature>
<feature type="transmembrane region" description="Helical" evidence="7">
    <location>
        <begin position="93"/>
        <end position="113"/>
    </location>
</feature>
<dbReference type="PANTHER" id="PTHR43124">
    <property type="entry name" value="PURINE EFFLUX PUMP PBUE"/>
    <property type="match status" value="1"/>
</dbReference>
<evidence type="ECO:0000256" key="2">
    <source>
        <dbReference type="ARBA" id="ARBA00022475"/>
    </source>
</evidence>
<protein>
    <submittedName>
        <fullName evidence="9">MFS transporter</fullName>
    </submittedName>
</protein>
<name>A0ABS3S8Y9_9ACTN</name>
<evidence type="ECO:0000313" key="10">
    <source>
        <dbReference type="Proteomes" id="UP000680206"/>
    </source>
</evidence>
<keyword evidence="2" id="KW-1003">Cell membrane</keyword>
<dbReference type="InterPro" id="IPR011701">
    <property type="entry name" value="MFS"/>
</dbReference>
<evidence type="ECO:0000256" key="7">
    <source>
        <dbReference type="SAM" id="Phobius"/>
    </source>
</evidence>
<keyword evidence="3 7" id="KW-0812">Transmembrane</keyword>
<sequence length="240" mass="24080">MSRNGAPPADRRPWWALIGPAIAAIVGLFLITAAYGTQHFSAPGAGSGLVPPMTRDLGMSYHAFSAAVTVAYVVAAAVLLPVGLLLGGRFPTAVVVPAIGAMIIGDLLTAFAQGTGMVAVGRVLCGAGAGAAVGATAALVLRLRNGRGAAAAAIAAAGCLVLVVGPFVDQAMAESLSWRWTFLIAEPPLLAALAAGAIAGIMLLVRRRPAQPGPYQPPYAPPYRPSYPPQGPPPGPPPGA</sequence>
<evidence type="ECO:0000256" key="6">
    <source>
        <dbReference type="SAM" id="MobiDB-lite"/>
    </source>
</evidence>
<dbReference type="Proteomes" id="UP000680206">
    <property type="component" value="Unassembled WGS sequence"/>
</dbReference>
<accession>A0ABS3S8Y9</accession>
<keyword evidence="5 7" id="KW-0472">Membrane</keyword>
<feature type="transmembrane region" description="Helical" evidence="7">
    <location>
        <begin position="188"/>
        <end position="205"/>
    </location>
</feature>
<feature type="transmembrane region" description="Helical" evidence="7">
    <location>
        <begin position="12"/>
        <end position="35"/>
    </location>
</feature>
<organism evidence="9 10">
    <name type="scientific">Actinomadura violacea</name>
    <dbReference type="NCBI Taxonomy" id="2819934"/>
    <lineage>
        <taxon>Bacteria</taxon>
        <taxon>Bacillati</taxon>
        <taxon>Actinomycetota</taxon>
        <taxon>Actinomycetes</taxon>
        <taxon>Streptosporangiales</taxon>
        <taxon>Thermomonosporaceae</taxon>
        <taxon>Actinomadura</taxon>
    </lineage>
</organism>
<dbReference type="Pfam" id="PF07690">
    <property type="entry name" value="MFS_1"/>
    <property type="match status" value="1"/>
</dbReference>
<feature type="transmembrane region" description="Helical" evidence="7">
    <location>
        <begin position="119"/>
        <end position="141"/>
    </location>
</feature>
<evidence type="ECO:0000256" key="1">
    <source>
        <dbReference type="ARBA" id="ARBA00004651"/>
    </source>
</evidence>
<evidence type="ECO:0000256" key="3">
    <source>
        <dbReference type="ARBA" id="ARBA00022692"/>
    </source>
</evidence>
<evidence type="ECO:0000313" key="9">
    <source>
        <dbReference type="EMBL" id="MBO2465479.1"/>
    </source>
</evidence>
<dbReference type="Gene3D" id="1.20.1250.20">
    <property type="entry name" value="MFS general substrate transporter like domains"/>
    <property type="match status" value="1"/>
</dbReference>
<dbReference type="InterPro" id="IPR050189">
    <property type="entry name" value="MFS_Efflux_Transporters"/>
</dbReference>
<dbReference type="InterPro" id="IPR020846">
    <property type="entry name" value="MFS_dom"/>
</dbReference>
<dbReference type="RefSeq" id="WP_208252326.1">
    <property type="nucleotide sequence ID" value="NZ_JAGEPF010000046.1"/>
</dbReference>